<accession>A0ABT7WCI0</accession>
<organism evidence="1 2">
    <name type="scientific">Robiginitalea aurantiaca</name>
    <dbReference type="NCBI Taxonomy" id="3056915"/>
    <lineage>
        <taxon>Bacteria</taxon>
        <taxon>Pseudomonadati</taxon>
        <taxon>Bacteroidota</taxon>
        <taxon>Flavobacteriia</taxon>
        <taxon>Flavobacteriales</taxon>
        <taxon>Flavobacteriaceae</taxon>
        <taxon>Robiginitalea</taxon>
    </lineage>
</organism>
<dbReference type="RefSeq" id="WP_289723983.1">
    <property type="nucleotide sequence ID" value="NZ_JAUDUY010000002.1"/>
</dbReference>
<gene>
    <name evidence="1" type="ORF">QU605_03985</name>
</gene>
<reference evidence="1" key="1">
    <citation type="submission" date="2023-06" db="EMBL/GenBank/DDBJ databases">
        <title>Robiginitalea aurantiacus sp. nov. and Algoriphagus sediminis sp. nov., isolated from coastal sediment.</title>
        <authorList>
            <person name="Zhou Z.Y."/>
            <person name="An J."/>
            <person name="Jia Y.W."/>
            <person name="Du Z.J."/>
        </authorList>
    </citation>
    <scope>NUCLEOTIDE SEQUENCE</scope>
    <source>
        <strain evidence="1">M39</strain>
    </source>
</reference>
<protein>
    <submittedName>
        <fullName evidence="1">Uncharacterized protein</fullName>
    </submittedName>
</protein>
<name>A0ABT7WCI0_9FLAO</name>
<sequence>MGPKTIPPDGFNYNQRIADQENEQMLLNLVRLRYLEMPRFLNVASVINTYSRGGGAGVNGNLNPVNSPIGANINGNWSDRPTITYTPMSGQAFAQSLLTPLPPSVIFFLIQSGWSSHRLMRLSNSMINGLHNEIGTPGERRQGDAEFHELLDILHQLQLDGALGMHFKGDWPKVDVELVLPKQGRTDSIEKSIRRFKEILKLDQDAHIFEIEYGVILEKENQILVQTHSIMEMLANLSWYIDVPEAHVIEGRTESSFKPDDADLIHVRVSKEKPKDAFKSIQFRDHWFYIDDRDVASKNTFTVIQILFSMANNGSGSVGPLISIGN</sequence>
<dbReference type="Proteomes" id="UP001174839">
    <property type="component" value="Unassembled WGS sequence"/>
</dbReference>
<dbReference type="EMBL" id="JAUDUY010000002">
    <property type="protein sequence ID" value="MDM9630614.1"/>
    <property type="molecule type" value="Genomic_DNA"/>
</dbReference>
<evidence type="ECO:0000313" key="2">
    <source>
        <dbReference type="Proteomes" id="UP001174839"/>
    </source>
</evidence>
<evidence type="ECO:0000313" key="1">
    <source>
        <dbReference type="EMBL" id="MDM9630614.1"/>
    </source>
</evidence>
<keyword evidence="2" id="KW-1185">Reference proteome</keyword>
<proteinExistence type="predicted"/>
<comment type="caution">
    <text evidence="1">The sequence shown here is derived from an EMBL/GenBank/DDBJ whole genome shotgun (WGS) entry which is preliminary data.</text>
</comment>